<evidence type="ECO:0000313" key="3">
    <source>
        <dbReference type="EMBL" id="TDD44130.1"/>
    </source>
</evidence>
<name>A0A4R4YIK7_9PSEU</name>
<accession>A0A4R4YIK7</accession>
<dbReference type="GO" id="GO:0031956">
    <property type="term" value="F:medium-chain fatty acid-CoA ligase activity"/>
    <property type="evidence" value="ECO:0007669"/>
    <property type="project" value="TreeGrafter"/>
</dbReference>
<organism evidence="3 4">
    <name type="scientific">Saccharopolyspora elongata</name>
    <dbReference type="NCBI Taxonomy" id="2530387"/>
    <lineage>
        <taxon>Bacteria</taxon>
        <taxon>Bacillati</taxon>
        <taxon>Actinomycetota</taxon>
        <taxon>Actinomycetes</taxon>
        <taxon>Pseudonocardiales</taxon>
        <taxon>Pseudonocardiaceae</taxon>
        <taxon>Saccharopolyspora</taxon>
    </lineage>
</organism>
<comment type="caution">
    <text evidence="3">The sequence shown here is derived from an EMBL/GenBank/DDBJ whole genome shotgun (WGS) entry which is preliminary data.</text>
</comment>
<feature type="domain" description="AMP-dependent synthetase/ligase" evidence="1">
    <location>
        <begin position="14"/>
        <end position="374"/>
    </location>
</feature>
<sequence>MREGNISSAAAVHRWARIAGSTTAIVYEGTEISYAQLSARVRRLAAVLSDGGLRRGDRVAYLGRNSALLLETALAAAHLGVIFLPLSFRLSSDEVAFLLGDSGAHTLVVEDEQRALVDGIADSVPVRRFLLDSATEPAHPRWESLSAAAPPDRDDEPVHVREADVALLMYTSGTTGRPKGALLTHGNLWWNQVNTATAIETRFRDPALVIAPMFHIAGLSGFTMGTFAHGGTLVVRRAFNAEQCLEDLVAHRVANLIAVPTMFDAIARTPGFERADLSALRAAIVGGAPVPDQLVRDYSARGVKLQQAWGLTETAPLATYLPPQLVDGKPGSAGFPMPHTEIRLIDPATGAAVTEPGEVGEICVRGPNVISGYWNDPDATRKAVDDAGWFHSGDIGHLDEQGHLYVVDRLKDVIISGGENIYPAEIERLMAEFPGVREVAVVGVPHPKWDETPVVVVCQDGAATLEEIRAFLGERLARFKLPTAVHHCDVLPRNGTGKVDKAGLRARLAGELEPVAADR</sequence>
<dbReference type="InterPro" id="IPR000873">
    <property type="entry name" value="AMP-dep_synth/lig_dom"/>
</dbReference>
<dbReference type="AlphaFoldDB" id="A0A4R4YIK7"/>
<gene>
    <name evidence="3" type="ORF">E1288_24980</name>
</gene>
<dbReference type="PANTHER" id="PTHR43201">
    <property type="entry name" value="ACYL-COA SYNTHETASE"/>
    <property type="match status" value="1"/>
</dbReference>
<evidence type="ECO:0000313" key="4">
    <source>
        <dbReference type="Proteomes" id="UP000294947"/>
    </source>
</evidence>
<keyword evidence="3" id="KW-0436">Ligase</keyword>
<dbReference type="Pfam" id="PF00501">
    <property type="entry name" value="AMP-binding"/>
    <property type="match status" value="1"/>
</dbReference>
<evidence type="ECO:0000259" key="1">
    <source>
        <dbReference type="Pfam" id="PF00501"/>
    </source>
</evidence>
<evidence type="ECO:0000259" key="2">
    <source>
        <dbReference type="Pfam" id="PF13193"/>
    </source>
</evidence>
<dbReference type="InterPro" id="IPR020845">
    <property type="entry name" value="AMP-binding_CS"/>
</dbReference>
<proteinExistence type="predicted"/>
<keyword evidence="4" id="KW-1185">Reference proteome</keyword>
<dbReference type="Pfam" id="PF13193">
    <property type="entry name" value="AMP-binding_C"/>
    <property type="match status" value="1"/>
</dbReference>
<dbReference type="GO" id="GO:0006631">
    <property type="term" value="P:fatty acid metabolic process"/>
    <property type="evidence" value="ECO:0007669"/>
    <property type="project" value="TreeGrafter"/>
</dbReference>
<dbReference type="PROSITE" id="PS00455">
    <property type="entry name" value="AMP_BINDING"/>
    <property type="match status" value="1"/>
</dbReference>
<dbReference type="InterPro" id="IPR025110">
    <property type="entry name" value="AMP-bd_C"/>
</dbReference>
<dbReference type="EMBL" id="SMKW01000035">
    <property type="protein sequence ID" value="TDD44130.1"/>
    <property type="molecule type" value="Genomic_DNA"/>
</dbReference>
<dbReference type="InterPro" id="IPR042099">
    <property type="entry name" value="ANL_N_sf"/>
</dbReference>
<dbReference type="Proteomes" id="UP000294947">
    <property type="component" value="Unassembled WGS sequence"/>
</dbReference>
<dbReference type="Gene3D" id="3.30.300.30">
    <property type="match status" value="1"/>
</dbReference>
<dbReference type="OrthoDB" id="3172305at2"/>
<protein>
    <submittedName>
        <fullName evidence="3">Long-chain-fatty-acid--CoA ligase</fullName>
    </submittedName>
</protein>
<dbReference type="InterPro" id="IPR045851">
    <property type="entry name" value="AMP-bd_C_sf"/>
</dbReference>
<dbReference type="RefSeq" id="WP_132489065.1">
    <property type="nucleotide sequence ID" value="NZ_SMKW01000035.1"/>
</dbReference>
<dbReference type="CDD" id="cd17631">
    <property type="entry name" value="FACL_FadD13-like"/>
    <property type="match status" value="1"/>
</dbReference>
<reference evidence="3 4" key="1">
    <citation type="submission" date="2019-03" db="EMBL/GenBank/DDBJ databases">
        <title>Draft genome sequences of novel Actinobacteria.</title>
        <authorList>
            <person name="Sahin N."/>
            <person name="Ay H."/>
            <person name="Saygin H."/>
        </authorList>
    </citation>
    <scope>NUCLEOTIDE SEQUENCE [LARGE SCALE GENOMIC DNA]</scope>
    <source>
        <strain evidence="3 4">7K502</strain>
    </source>
</reference>
<dbReference type="Gene3D" id="3.40.50.12780">
    <property type="entry name" value="N-terminal domain of ligase-like"/>
    <property type="match status" value="1"/>
</dbReference>
<dbReference type="SUPFAM" id="SSF56801">
    <property type="entry name" value="Acetyl-CoA synthetase-like"/>
    <property type="match status" value="1"/>
</dbReference>
<dbReference type="PANTHER" id="PTHR43201:SF32">
    <property type="entry name" value="2-SUCCINYLBENZOATE--COA LIGASE, CHLOROPLASTIC_PEROXISOMAL"/>
    <property type="match status" value="1"/>
</dbReference>
<dbReference type="NCBIfam" id="NF004837">
    <property type="entry name" value="PRK06187.1"/>
    <property type="match status" value="1"/>
</dbReference>
<feature type="domain" description="AMP-binding enzyme C-terminal" evidence="2">
    <location>
        <begin position="425"/>
        <end position="498"/>
    </location>
</feature>